<dbReference type="InterPro" id="IPR029016">
    <property type="entry name" value="GAF-like_dom_sf"/>
</dbReference>
<keyword evidence="2" id="KW-0238">DNA-binding</keyword>
<accession>A0A4R2J943</accession>
<name>A0A4R2J943_9PSEU</name>
<dbReference type="InterPro" id="IPR005471">
    <property type="entry name" value="Tscrpt_reg_IclR_N"/>
</dbReference>
<evidence type="ECO:0000313" key="7">
    <source>
        <dbReference type="Proteomes" id="UP000295680"/>
    </source>
</evidence>
<gene>
    <name evidence="6" type="ORF">EV192_107264</name>
</gene>
<evidence type="ECO:0000256" key="2">
    <source>
        <dbReference type="ARBA" id="ARBA00023125"/>
    </source>
</evidence>
<keyword evidence="3" id="KW-0804">Transcription</keyword>
<dbReference type="PANTHER" id="PTHR30136:SF24">
    <property type="entry name" value="HTH-TYPE TRANSCRIPTIONAL REPRESSOR ALLR"/>
    <property type="match status" value="1"/>
</dbReference>
<dbReference type="GO" id="GO:0045892">
    <property type="term" value="P:negative regulation of DNA-templated transcription"/>
    <property type="evidence" value="ECO:0007669"/>
    <property type="project" value="TreeGrafter"/>
</dbReference>
<feature type="domain" description="HTH iclR-type" evidence="4">
    <location>
        <begin position="10"/>
        <end position="70"/>
    </location>
</feature>
<dbReference type="Gene3D" id="1.10.10.10">
    <property type="entry name" value="Winged helix-like DNA-binding domain superfamily/Winged helix DNA-binding domain"/>
    <property type="match status" value="1"/>
</dbReference>
<protein>
    <submittedName>
        <fullName evidence="6">IclR family transcriptional regulator</fullName>
    </submittedName>
</protein>
<comment type="caution">
    <text evidence="6">The sequence shown here is derived from an EMBL/GenBank/DDBJ whole genome shotgun (WGS) entry which is preliminary data.</text>
</comment>
<proteinExistence type="predicted"/>
<dbReference type="InterPro" id="IPR014757">
    <property type="entry name" value="Tscrpt_reg_IclR_C"/>
</dbReference>
<dbReference type="InterPro" id="IPR036390">
    <property type="entry name" value="WH_DNA-bd_sf"/>
</dbReference>
<evidence type="ECO:0000256" key="3">
    <source>
        <dbReference type="ARBA" id="ARBA00023163"/>
    </source>
</evidence>
<sequence>MTETPDGSTVRAVSRAIDILFALGHSPLTLRDVAEVVALSRPTTYRLLSTLRAKGMVVQDEVSGHYGLGPGSLHLMASISNGNAGFIFEATHALEHLRDVTTETVAVHVRAGRSRICIKELPSPHLIRYIAGIGVSEGIHTGSAGKTLLAFMPEAERERLLKDLPLNATTPNTITDLETLRAELARIAAAGVAYSYGERAVGAVGVTAPIMDTNGVALAALSVIGPEGRLGNERIAEVERHVRDVAARISATVAGAPGPGST</sequence>
<dbReference type="InterPro" id="IPR036388">
    <property type="entry name" value="WH-like_DNA-bd_sf"/>
</dbReference>
<dbReference type="AlphaFoldDB" id="A0A4R2J943"/>
<dbReference type="SUPFAM" id="SSF46785">
    <property type="entry name" value="Winged helix' DNA-binding domain"/>
    <property type="match status" value="1"/>
</dbReference>
<dbReference type="EMBL" id="SLWS01000007">
    <property type="protein sequence ID" value="TCO55841.1"/>
    <property type="molecule type" value="Genomic_DNA"/>
</dbReference>
<dbReference type="Pfam" id="PF09339">
    <property type="entry name" value="HTH_IclR"/>
    <property type="match status" value="1"/>
</dbReference>
<dbReference type="Pfam" id="PF01614">
    <property type="entry name" value="IclR_C"/>
    <property type="match status" value="1"/>
</dbReference>
<dbReference type="PANTHER" id="PTHR30136">
    <property type="entry name" value="HELIX-TURN-HELIX TRANSCRIPTIONAL REGULATOR, ICLR FAMILY"/>
    <property type="match status" value="1"/>
</dbReference>
<dbReference type="RefSeq" id="WP_165960714.1">
    <property type="nucleotide sequence ID" value="NZ_SLWS01000007.1"/>
</dbReference>
<evidence type="ECO:0000259" key="4">
    <source>
        <dbReference type="PROSITE" id="PS51077"/>
    </source>
</evidence>
<dbReference type="Gene3D" id="3.30.450.40">
    <property type="match status" value="1"/>
</dbReference>
<evidence type="ECO:0000256" key="1">
    <source>
        <dbReference type="ARBA" id="ARBA00023015"/>
    </source>
</evidence>
<dbReference type="InterPro" id="IPR050707">
    <property type="entry name" value="HTH_MetabolicPath_Reg"/>
</dbReference>
<organism evidence="6 7">
    <name type="scientific">Actinocrispum wychmicini</name>
    <dbReference type="NCBI Taxonomy" id="1213861"/>
    <lineage>
        <taxon>Bacteria</taxon>
        <taxon>Bacillati</taxon>
        <taxon>Actinomycetota</taxon>
        <taxon>Actinomycetes</taxon>
        <taxon>Pseudonocardiales</taxon>
        <taxon>Pseudonocardiaceae</taxon>
        <taxon>Actinocrispum</taxon>
    </lineage>
</organism>
<dbReference type="CDD" id="cd00090">
    <property type="entry name" value="HTH_ARSR"/>
    <property type="match status" value="1"/>
</dbReference>
<feature type="domain" description="IclR-ED" evidence="5">
    <location>
        <begin position="72"/>
        <end position="255"/>
    </location>
</feature>
<reference evidence="6 7" key="1">
    <citation type="submission" date="2019-03" db="EMBL/GenBank/DDBJ databases">
        <title>Genomic Encyclopedia of Type Strains, Phase IV (KMG-IV): sequencing the most valuable type-strain genomes for metagenomic binning, comparative biology and taxonomic classification.</title>
        <authorList>
            <person name="Goeker M."/>
        </authorList>
    </citation>
    <scope>NUCLEOTIDE SEQUENCE [LARGE SCALE GENOMIC DNA]</scope>
    <source>
        <strain evidence="6 7">DSM 45934</strain>
    </source>
</reference>
<dbReference type="SUPFAM" id="SSF55781">
    <property type="entry name" value="GAF domain-like"/>
    <property type="match status" value="1"/>
</dbReference>
<dbReference type="GO" id="GO:0003700">
    <property type="term" value="F:DNA-binding transcription factor activity"/>
    <property type="evidence" value="ECO:0007669"/>
    <property type="project" value="TreeGrafter"/>
</dbReference>
<dbReference type="InterPro" id="IPR011991">
    <property type="entry name" value="ArsR-like_HTH"/>
</dbReference>
<dbReference type="Proteomes" id="UP000295680">
    <property type="component" value="Unassembled WGS sequence"/>
</dbReference>
<evidence type="ECO:0000313" key="6">
    <source>
        <dbReference type="EMBL" id="TCO55841.1"/>
    </source>
</evidence>
<keyword evidence="7" id="KW-1185">Reference proteome</keyword>
<dbReference type="PROSITE" id="PS51077">
    <property type="entry name" value="HTH_ICLR"/>
    <property type="match status" value="1"/>
</dbReference>
<dbReference type="PROSITE" id="PS51078">
    <property type="entry name" value="ICLR_ED"/>
    <property type="match status" value="1"/>
</dbReference>
<evidence type="ECO:0000259" key="5">
    <source>
        <dbReference type="PROSITE" id="PS51078"/>
    </source>
</evidence>
<keyword evidence="1" id="KW-0805">Transcription regulation</keyword>
<dbReference type="GO" id="GO:0003677">
    <property type="term" value="F:DNA binding"/>
    <property type="evidence" value="ECO:0007669"/>
    <property type="project" value="UniProtKB-KW"/>
</dbReference>
<dbReference type="SMART" id="SM00346">
    <property type="entry name" value="HTH_ICLR"/>
    <property type="match status" value="1"/>
</dbReference>